<dbReference type="OrthoDB" id="5867527at2759"/>
<dbReference type="AlphaFoldDB" id="A0A2G9UXY3"/>
<protein>
    <submittedName>
        <fullName evidence="13">Uncharacterized protein</fullName>
    </submittedName>
</protein>
<keyword evidence="7" id="KW-0965">Cell junction</keyword>
<dbReference type="EMBL" id="KZ345183">
    <property type="protein sequence ID" value="PIO75087.1"/>
    <property type="molecule type" value="Genomic_DNA"/>
</dbReference>
<evidence type="ECO:0000256" key="11">
    <source>
        <dbReference type="ARBA" id="ARBA00023303"/>
    </source>
</evidence>
<dbReference type="GO" id="GO:0034220">
    <property type="term" value="P:monoatomic ion transmembrane transport"/>
    <property type="evidence" value="ECO:0007669"/>
    <property type="project" value="UniProtKB-KW"/>
</dbReference>
<evidence type="ECO:0000256" key="5">
    <source>
        <dbReference type="ARBA" id="ARBA00022692"/>
    </source>
</evidence>
<evidence type="ECO:0000313" key="13">
    <source>
        <dbReference type="EMBL" id="PIO75087.1"/>
    </source>
</evidence>
<evidence type="ECO:0000256" key="10">
    <source>
        <dbReference type="ARBA" id="ARBA00023136"/>
    </source>
</evidence>
<keyword evidence="4" id="KW-1003">Cell membrane</keyword>
<evidence type="ECO:0000256" key="3">
    <source>
        <dbReference type="ARBA" id="ARBA00022448"/>
    </source>
</evidence>
<keyword evidence="12" id="KW-0732">Signal</keyword>
<keyword evidence="10" id="KW-0472">Membrane</keyword>
<dbReference type="InterPro" id="IPR000990">
    <property type="entry name" value="Innexin"/>
</dbReference>
<evidence type="ECO:0000256" key="12">
    <source>
        <dbReference type="SAM" id="SignalP"/>
    </source>
</evidence>
<accession>A0A2G9UXY3</accession>
<keyword evidence="6" id="KW-0303">Gap junction</keyword>
<keyword evidence="9" id="KW-0406">Ion transport</keyword>
<sequence>MFNEKIFLVLFYWLILLFVEESEKQFIDDDDNVINTYKEESEKQFIDDDDNVINTYKKFEKFEDSVDRDLIVILRLISSNAGANVCSDVTKSLFEKVSQHY</sequence>
<proteinExistence type="predicted"/>
<evidence type="ECO:0000256" key="2">
    <source>
        <dbReference type="ARBA" id="ARBA00004651"/>
    </source>
</evidence>
<evidence type="ECO:0000256" key="7">
    <source>
        <dbReference type="ARBA" id="ARBA00022949"/>
    </source>
</evidence>
<evidence type="ECO:0000256" key="8">
    <source>
        <dbReference type="ARBA" id="ARBA00022989"/>
    </source>
</evidence>
<evidence type="ECO:0000256" key="4">
    <source>
        <dbReference type="ARBA" id="ARBA00022475"/>
    </source>
</evidence>
<comment type="subcellular location">
    <subcellularLocation>
        <location evidence="1">Cell junction</location>
        <location evidence="1">Gap junction</location>
    </subcellularLocation>
    <subcellularLocation>
        <location evidence="2">Cell membrane</location>
        <topology evidence="2">Multi-pass membrane protein</topology>
    </subcellularLocation>
</comment>
<evidence type="ECO:0000313" key="14">
    <source>
        <dbReference type="Proteomes" id="UP000230423"/>
    </source>
</evidence>
<reference evidence="13 14" key="1">
    <citation type="submission" date="2015-09" db="EMBL/GenBank/DDBJ databases">
        <title>Draft genome of the parasitic nematode Teladorsagia circumcincta isolate WARC Sus (inbred).</title>
        <authorList>
            <person name="Mitreva M."/>
        </authorList>
    </citation>
    <scope>NUCLEOTIDE SEQUENCE [LARGE SCALE GENOMIC DNA]</scope>
    <source>
        <strain evidence="13 14">S</strain>
    </source>
</reference>
<keyword evidence="3" id="KW-0813">Transport</keyword>
<dbReference type="GO" id="GO:0005921">
    <property type="term" value="C:gap junction"/>
    <property type="evidence" value="ECO:0007669"/>
    <property type="project" value="UniProtKB-SubCell"/>
</dbReference>
<evidence type="ECO:0000256" key="1">
    <source>
        <dbReference type="ARBA" id="ARBA00004610"/>
    </source>
</evidence>
<gene>
    <name evidence="13" type="ORF">TELCIR_02887</name>
</gene>
<dbReference type="Pfam" id="PF00876">
    <property type="entry name" value="Innexin"/>
    <property type="match status" value="1"/>
</dbReference>
<dbReference type="GO" id="GO:0005886">
    <property type="term" value="C:plasma membrane"/>
    <property type="evidence" value="ECO:0007669"/>
    <property type="project" value="UniProtKB-SubCell"/>
</dbReference>
<name>A0A2G9UXY3_TELCI</name>
<evidence type="ECO:0000256" key="6">
    <source>
        <dbReference type="ARBA" id="ARBA00022868"/>
    </source>
</evidence>
<feature type="signal peptide" evidence="12">
    <location>
        <begin position="1"/>
        <end position="24"/>
    </location>
</feature>
<feature type="chain" id="PRO_5013748803" evidence="12">
    <location>
        <begin position="25"/>
        <end position="101"/>
    </location>
</feature>
<organism evidence="13 14">
    <name type="scientific">Teladorsagia circumcincta</name>
    <name type="common">Brown stomach worm</name>
    <name type="synonym">Ostertagia circumcincta</name>
    <dbReference type="NCBI Taxonomy" id="45464"/>
    <lineage>
        <taxon>Eukaryota</taxon>
        <taxon>Metazoa</taxon>
        <taxon>Ecdysozoa</taxon>
        <taxon>Nematoda</taxon>
        <taxon>Chromadorea</taxon>
        <taxon>Rhabditida</taxon>
        <taxon>Rhabditina</taxon>
        <taxon>Rhabditomorpha</taxon>
        <taxon>Strongyloidea</taxon>
        <taxon>Trichostrongylidae</taxon>
        <taxon>Teladorsagia</taxon>
    </lineage>
</organism>
<evidence type="ECO:0000256" key="9">
    <source>
        <dbReference type="ARBA" id="ARBA00023065"/>
    </source>
</evidence>
<keyword evidence="11" id="KW-0407">Ion channel</keyword>
<dbReference type="Proteomes" id="UP000230423">
    <property type="component" value="Unassembled WGS sequence"/>
</dbReference>
<keyword evidence="8" id="KW-1133">Transmembrane helix</keyword>
<keyword evidence="14" id="KW-1185">Reference proteome</keyword>
<keyword evidence="5" id="KW-0812">Transmembrane</keyword>